<gene>
    <name evidence="9" type="ordered locus">Plabr_2505</name>
</gene>
<dbReference type="OrthoDB" id="285651at2"/>
<evidence type="ECO:0000256" key="7">
    <source>
        <dbReference type="SAM" id="Phobius"/>
    </source>
</evidence>
<evidence type="ECO:0000259" key="8">
    <source>
        <dbReference type="Pfam" id="PF07596"/>
    </source>
</evidence>
<protein>
    <recommendedName>
        <fullName evidence="8">DUF1559 domain-containing protein</fullName>
    </recommendedName>
</protein>
<dbReference type="PANTHER" id="PTHR30093:SF44">
    <property type="entry name" value="TYPE II SECRETION SYSTEM CORE PROTEIN G"/>
    <property type="match status" value="1"/>
</dbReference>
<accession>F0SPV6</accession>
<dbReference type="GO" id="GO:0016020">
    <property type="term" value="C:membrane"/>
    <property type="evidence" value="ECO:0007669"/>
    <property type="project" value="UniProtKB-SubCell"/>
</dbReference>
<dbReference type="PANTHER" id="PTHR30093">
    <property type="entry name" value="GENERAL SECRETION PATHWAY PROTEIN G"/>
    <property type="match status" value="1"/>
</dbReference>
<evidence type="ECO:0000256" key="3">
    <source>
        <dbReference type="ARBA" id="ARBA00022692"/>
    </source>
</evidence>
<feature type="domain" description="DUF1559" evidence="8">
    <location>
        <begin position="67"/>
        <end position="137"/>
    </location>
</feature>
<feature type="transmembrane region" description="Helical" evidence="7">
    <location>
        <begin position="28"/>
        <end position="47"/>
    </location>
</feature>
<proteinExistence type="predicted"/>
<dbReference type="Pfam" id="PF07596">
    <property type="entry name" value="SBP_bac_10"/>
    <property type="match status" value="1"/>
</dbReference>
<evidence type="ECO:0000256" key="5">
    <source>
        <dbReference type="ARBA" id="ARBA00023136"/>
    </source>
</evidence>
<dbReference type="HOGENOM" id="CLU_041661_0_1_0"/>
<comment type="subcellular location">
    <subcellularLocation>
        <location evidence="1">Membrane</location>
        <topology evidence="1">Single-pass membrane protein</topology>
    </subcellularLocation>
</comment>
<evidence type="ECO:0000256" key="6">
    <source>
        <dbReference type="SAM" id="MobiDB-lite"/>
    </source>
</evidence>
<keyword evidence="3 7" id="KW-0812">Transmembrane</keyword>
<dbReference type="AlphaFoldDB" id="F0SPV6"/>
<dbReference type="STRING" id="756272.Plabr_2505"/>
<keyword evidence="4 7" id="KW-1133">Transmembrane helix</keyword>
<evidence type="ECO:0000256" key="1">
    <source>
        <dbReference type="ARBA" id="ARBA00004167"/>
    </source>
</evidence>
<keyword evidence="2" id="KW-0488">Methylation</keyword>
<name>F0SPV6_RUBBR</name>
<evidence type="ECO:0000313" key="9">
    <source>
        <dbReference type="EMBL" id="ADY60106.1"/>
    </source>
</evidence>
<sequence>MGHAEKNSEEQASIRADSVDAQSTHRRGGWNVVLLMLFCCLALGMVLKLQSGMSRRIGRPGNDQLSQLRAMAVAVSNYVDGNQRILPPAALADSEGRPLHSWRTLLLPLLDERERFEQVDLAQPWDSSRNKTALRQGCPETYRSFSSPVGNPRYTSIFAVTGEETVFPPDGPISMDDIMHADGLSTMLMFTEAHDLKVEWAEPRDIPFNLLNATPAELNGRGPSTAASDRGVFVLFCDGHVATLSPDTNPAVLRALATWNGGEAVSPEEF</sequence>
<keyword evidence="5 7" id="KW-0472">Membrane</keyword>
<reference evidence="10" key="1">
    <citation type="submission" date="2011-02" db="EMBL/GenBank/DDBJ databases">
        <title>The complete genome of Planctomyces brasiliensis DSM 5305.</title>
        <authorList>
            <person name="Lucas S."/>
            <person name="Copeland A."/>
            <person name="Lapidus A."/>
            <person name="Bruce D."/>
            <person name="Goodwin L."/>
            <person name="Pitluck S."/>
            <person name="Kyrpides N."/>
            <person name="Mavromatis K."/>
            <person name="Pagani I."/>
            <person name="Ivanova N."/>
            <person name="Ovchinnikova G."/>
            <person name="Lu M."/>
            <person name="Detter J.C."/>
            <person name="Han C."/>
            <person name="Land M."/>
            <person name="Hauser L."/>
            <person name="Markowitz V."/>
            <person name="Cheng J.-F."/>
            <person name="Hugenholtz P."/>
            <person name="Woyke T."/>
            <person name="Wu D."/>
            <person name="Tindall B."/>
            <person name="Pomrenke H.G."/>
            <person name="Brambilla E."/>
            <person name="Klenk H.-P."/>
            <person name="Eisen J.A."/>
        </authorList>
    </citation>
    <scope>NUCLEOTIDE SEQUENCE [LARGE SCALE GENOMIC DNA]</scope>
    <source>
        <strain evidence="10">ATCC 49424 / DSM 5305 / JCM 21570 / NBRC 103401 / IFAM 1448</strain>
    </source>
</reference>
<dbReference type="Proteomes" id="UP000006860">
    <property type="component" value="Chromosome"/>
</dbReference>
<keyword evidence="10" id="KW-1185">Reference proteome</keyword>
<evidence type="ECO:0000256" key="2">
    <source>
        <dbReference type="ARBA" id="ARBA00022481"/>
    </source>
</evidence>
<feature type="region of interest" description="Disordered" evidence="6">
    <location>
        <begin position="1"/>
        <end position="20"/>
    </location>
</feature>
<dbReference type="eggNOG" id="COG4219">
    <property type="taxonomic scope" value="Bacteria"/>
</dbReference>
<dbReference type="EMBL" id="CP002546">
    <property type="protein sequence ID" value="ADY60106.1"/>
    <property type="molecule type" value="Genomic_DNA"/>
</dbReference>
<evidence type="ECO:0000256" key="4">
    <source>
        <dbReference type="ARBA" id="ARBA00022989"/>
    </source>
</evidence>
<evidence type="ECO:0000313" key="10">
    <source>
        <dbReference type="Proteomes" id="UP000006860"/>
    </source>
</evidence>
<organism evidence="9 10">
    <name type="scientific">Rubinisphaera brasiliensis (strain ATCC 49424 / DSM 5305 / JCM 21570 / IAM 15109 / NBRC 103401 / IFAM 1448)</name>
    <name type="common">Planctomyces brasiliensis</name>
    <dbReference type="NCBI Taxonomy" id="756272"/>
    <lineage>
        <taxon>Bacteria</taxon>
        <taxon>Pseudomonadati</taxon>
        <taxon>Planctomycetota</taxon>
        <taxon>Planctomycetia</taxon>
        <taxon>Planctomycetales</taxon>
        <taxon>Planctomycetaceae</taxon>
        <taxon>Rubinisphaera</taxon>
    </lineage>
</organism>
<dbReference type="KEGG" id="pbs:Plabr_2505"/>
<dbReference type="InterPro" id="IPR011453">
    <property type="entry name" value="DUF1559"/>
</dbReference>